<dbReference type="GO" id="GO:0010774">
    <property type="term" value="P:meiotic strand invasion involved in reciprocal meiotic recombination"/>
    <property type="evidence" value="ECO:0007669"/>
    <property type="project" value="TreeGrafter"/>
</dbReference>
<dbReference type="GO" id="GO:0000709">
    <property type="term" value="P:meiotic joint molecule formation"/>
    <property type="evidence" value="ECO:0007669"/>
    <property type="project" value="TreeGrafter"/>
</dbReference>
<evidence type="ECO:0000256" key="7">
    <source>
        <dbReference type="SAM" id="MobiDB-lite"/>
    </source>
</evidence>
<evidence type="ECO:0000256" key="2">
    <source>
        <dbReference type="ARBA" id="ARBA00007922"/>
    </source>
</evidence>
<evidence type="ECO:0000256" key="1">
    <source>
        <dbReference type="ARBA" id="ARBA00004123"/>
    </source>
</evidence>
<dbReference type="Pfam" id="PF07106">
    <property type="entry name" value="WHD_TBPIP"/>
    <property type="match status" value="1"/>
</dbReference>
<keyword evidence="3" id="KW-0233">DNA recombination</keyword>
<feature type="compositionally biased region" description="Acidic residues" evidence="7">
    <location>
        <begin position="28"/>
        <end position="52"/>
    </location>
</feature>
<evidence type="ECO:0000259" key="8">
    <source>
        <dbReference type="Pfam" id="PF07106"/>
    </source>
</evidence>
<name>A0AB34K7V1_PRYPA</name>
<dbReference type="AlphaFoldDB" id="A0AB34K7V1"/>
<evidence type="ECO:0000256" key="5">
    <source>
        <dbReference type="ARBA" id="ARBA00023254"/>
    </source>
</evidence>
<comment type="caution">
    <text evidence="9">The sequence shown here is derived from an EMBL/GenBank/DDBJ whole genome shotgun (WGS) entry which is preliminary data.</text>
</comment>
<feature type="compositionally biased region" description="Pro residues" evidence="7">
    <location>
        <begin position="94"/>
        <end position="105"/>
    </location>
</feature>
<keyword evidence="6" id="KW-0175">Coiled coil</keyword>
<dbReference type="PANTHER" id="PTHR15938">
    <property type="entry name" value="TBP-1 INTERACTING PROTEIN"/>
    <property type="match status" value="1"/>
</dbReference>
<accession>A0AB34K7V1</accession>
<feature type="region of interest" description="Disordered" evidence="7">
    <location>
        <begin position="1"/>
        <end position="146"/>
    </location>
</feature>
<dbReference type="PANTHER" id="PTHR15938:SF0">
    <property type="entry name" value="HOMOLOGOUS-PAIRING PROTEIN 2 HOMOLOG"/>
    <property type="match status" value="1"/>
</dbReference>
<evidence type="ECO:0000256" key="3">
    <source>
        <dbReference type="ARBA" id="ARBA00023172"/>
    </source>
</evidence>
<dbReference type="GO" id="GO:0120230">
    <property type="term" value="F:recombinase activator activity"/>
    <property type="evidence" value="ECO:0007669"/>
    <property type="project" value="TreeGrafter"/>
</dbReference>
<dbReference type="Proteomes" id="UP001515480">
    <property type="component" value="Unassembled WGS sequence"/>
</dbReference>
<dbReference type="GO" id="GO:0003690">
    <property type="term" value="F:double-stranded DNA binding"/>
    <property type="evidence" value="ECO:0007669"/>
    <property type="project" value="TreeGrafter"/>
</dbReference>
<feature type="compositionally biased region" description="Basic residues" evidence="7">
    <location>
        <begin position="1"/>
        <end position="10"/>
    </location>
</feature>
<protein>
    <recommendedName>
        <fullName evidence="8">Homologous-pairing protein 2 winged helix domain-containing protein</fullName>
    </recommendedName>
</protein>
<keyword evidence="4" id="KW-0539">Nucleus</keyword>
<proteinExistence type="inferred from homology"/>
<keyword evidence="10" id="KW-1185">Reference proteome</keyword>
<evidence type="ECO:0000256" key="6">
    <source>
        <dbReference type="SAM" id="Coils"/>
    </source>
</evidence>
<feature type="compositionally biased region" description="Low complexity" evidence="7">
    <location>
        <begin position="106"/>
        <end position="116"/>
    </location>
</feature>
<evidence type="ECO:0000313" key="9">
    <source>
        <dbReference type="EMBL" id="KAL1530579.1"/>
    </source>
</evidence>
<evidence type="ECO:0000313" key="10">
    <source>
        <dbReference type="Proteomes" id="UP001515480"/>
    </source>
</evidence>
<feature type="compositionally biased region" description="Low complexity" evidence="7">
    <location>
        <begin position="124"/>
        <end position="135"/>
    </location>
</feature>
<keyword evidence="5" id="KW-0469">Meiosis</keyword>
<comment type="subcellular location">
    <subcellularLocation>
        <location evidence="1">Nucleus</location>
    </subcellularLocation>
</comment>
<comment type="similarity">
    <text evidence="2">Belongs to the HOP2 family.</text>
</comment>
<evidence type="ECO:0000256" key="4">
    <source>
        <dbReference type="ARBA" id="ARBA00023242"/>
    </source>
</evidence>
<feature type="domain" description="Homologous-pairing protein 2 winged helix" evidence="8">
    <location>
        <begin position="151"/>
        <end position="207"/>
    </location>
</feature>
<sequence>MGGRQAGKRKSYAEDEESLSDASFSASEESEEDVASEEKDSEDEDSPDEEHDVENATNLQPAARPKANEGKEPATKKQKGEKDPAEIATKPKLAPTPAPAAPPAPQKANPASATMPPAAPPLQPSAKKSAAKAPSNEPMTRPSAPLPTSVQEAVLLYVNEWNAPLNAQMVADQFKGSLTKAQAETHLADLLDGGKVRMTEFGKVKAYYPELKDFGPPSAAEMAECDALLSTAKAEQQQLARQIAELQNELKSNSTKLTLPEARKEAATLQAELDREQASLDNLRKAGDGEALTKAEEEKVRRDYKRLLKVYKTRRSKCLEITDKICEFSNKPRKKLFDEWGLERDEEYGVVHTTFPALA</sequence>
<reference evidence="9 10" key="1">
    <citation type="journal article" date="2024" name="Science">
        <title>Giant polyketide synthase enzymes in the biosynthesis of giant marine polyether toxins.</title>
        <authorList>
            <person name="Fallon T.R."/>
            <person name="Shende V.V."/>
            <person name="Wierzbicki I.H."/>
            <person name="Pendleton A.L."/>
            <person name="Watervoot N.F."/>
            <person name="Auber R.P."/>
            <person name="Gonzalez D.J."/>
            <person name="Wisecaver J.H."/>
            <person name="Moore B.S."/>
        </authorList>
    </citation>
    <scope>NUCLEOTIDE SEQUENCE [LARGE SCALE GENOMIC DNA]</scope>
    <source>
        <strain evidence="9 10">12B1</strain>
    </source>
</reference>
<dbReference type="GO" id="GO:0000794">
    <property type="term" value="C:condensed nuclear chromosome"/>
    <property type="evidence" value="ECO:0007669"/>
    <property type="project" value="TreeGrafter"/>
</dbReference>
<gene>
    <name evidence="9" type="ORF">AB1Y20_001479</name>
</gene>
<dbReference type="InterPro" id="IPR010776">
    <property type="entry name" value="Hop2_WH_dom"/>
</dbReference>
<feature type="compositionally biased region" description="Basic and acidic residues" evidence="7">
    <location>
        <begin position="66"/>
        <end position="85"/>
    </location>
</feature>
<dbReference type="InterPro" id="IPR036388">
    <property type="entry name" value="WH-like_DNA-bd_sf"/>
</dbReference>
<feature type="coiled-coil region" evidence="6">
    <location>
        <begin position="229"/>
        <end position="286"/>
    </location>
</feature>
<dbReference type="GO" id="GO:0120231">
    <property type="term" value="C:DNA recombinase auxiliary factor complex"/>
    <property type="evidence" value="ECO:0007669"/>
    <property type="project" value="TreeGrafter"/>
</dbReference>
<dbReference type="EMBL" id="JBGBPQ010000001">
    <property type="protein sequence ID" value="KAL1530579.1"/>
    <property type="molecule type" value="Genomic_DNA"/>
</dbReference>
<dbReference type="Gene3D" id="1.10.10.10">
    <property type="entry name" value="Winged helix-like DNA-binding domain superfamily/Winged helix DNA-binding domain"/>
    <property type="match status" value="1"/>
</dbReference>
<dbReference type="GO" id="GO:0007129">
    <property type="term" value="P:homologous chromosome pairing at meiosis"/>
    <property type="evidence" value="ECO:0007669"/>
    <property type="project" value="TreeGrafter"/>
</dbReference>
<organism evidence="9 10">
    <name type="scientific">Prymnesium parvum</name>
    <name type="common">Toxic golden alga</name>
    <dbReference type="NCBI Taxonomy" id="97485"/>
    <lineage>
        <taxon>Eukaryota</taxon>
        <taxon>Haptista</taxon>
        <taxon>Haptophyta</taxon>
        <taxon>Prymnesiophyceae</taxon>
        <taxon>Prymnesiales</taxon>
        <taxon>Prymnesiaceae</taxon>
        <taxon>Prymnesium</taxon>
    </lineage>
</organism>